<dbReference type="AlphaFoldDB" id="A0A485K7A8"/>
<dbReference type="GO" id="GO:0003677">
    <property type="term" value="F:DNA binding"/>
    <property type="evidence" value="ECO:0007669"/>
    <property type="project" value="InterPro"/>
</dbReference>
<dbReference type="OrthoDB" id="9986793at2759"/>
<accession>A0A485K7A8</accession>
<feature type="domain" description="Transposase Tc1-like" evidence="1">
    <location>
        <begin position="102"/>
        <end position="152"/>
    </location>
</feature>
<dbReference type="InterPro" id="IPR002492">
    <property type="entry name" value="Transposase_Tc1-like"/>
</dbReference>
<name>A0A485K7A8_9STRA</name>
<reference evidence="3 4" key="1">
    <citation type="submission" date="2019-03" db="EMBL/GenBank/DDBJ databases">
        <authorList>
            <person name="Gaulin E."/>
            <person name="Dumas B."/>
        </authorList>
    </citation>
    <scope>NUCLEOTIDE SEQUENCE [LARGE SCALE GENOMIC DNA]</scope>
    <source>
        <strain evidence="3">CBS 568.67</strain>
    </source>
</reference>
<sequence>MPRVPTGRELTNTQRTSLYHSMIHLKANGRAAPGTMRELCLKFGITRQAASKIWIQGQKTKETHGCANIASQKAGNCGRPPKYTLEELEKAIKDVPPFARSTFRSLAAATGVPLATLWALLKKKKLQRRTSRLKPLLTPDHMARRFEFARSFTQRTVDGSYKWHDMMDRVHIDEKWFYITKVNRKYYLWHDEDLPQWKCQSKRHILKVMFLVAVARPRHDFQRHKMWDGKIGCWPFVETQLAKRRSKNRDRGTPVTVPITVTKNVYRRYLVDLVFPAIRKQWPGRRDAPIYVQHDNARPHVDNDDPEVLAAGAQGGWTILLSSQPAMSPDFNILDLGFFNAIQSLQHHKVTRCIDELVAAVHEAFGELKWTRHS</sequence>
<dbReference type="PANTHER" id="PTHR47169:SF2">
    <property type="entry name" value="OS01G0541250 PROTEIN"/>
    <property type="match status" value="1"/>
</dbReference>
<dbReference type="EMBL" id="VJMH01000263">
    <property type="protein sequence ID" value="KAF0717357.1"/>
    <property type="molecule type" value="Genomic_DNA"/>
</dbReference>
<dbReference type="GO" id="GO:0006313">
    <property type="term" value="P:DNA transposition"/>
    <property type="evidence" value="ECO:0007669"/>
    <property type="project" value="InterPro"/>
</dbReference>
<protein>
    <submittedName>
        <fullName evidence="3">Aste57867_2337 protein</fullName>
    </submittedName>
</protein>
<reference evidence="2" key="2">
    <citation type="submission" date="2019-06" db="EMBL/GenBank/DDBJ databases">
        <title>Genomics analysis of Aphanomyces spp. identifies a new class of oomycete effector associated with host adaptation.</title>
        <authorList>
            <person name="Gaulin E."/>
        </authorList>
    </citation>
    <scope>NUCLEOTIDE SEQUENCE</scope>
    <source>
        <strain evidence="2">CBS 578.67</strain>
    </source>
</reference>
<evidence type="ECO:0000259" key="1">
    <source>
        <dbReference type="Pfam" id="PF01498"/>
    </source>
</evidence>
<dbReference type="PANTHER" id="PTHR47169">
    <property type="entry name" value="OS01G0541250 PROTEIN"/>
    <property type="match status" value="1"/>
</dbReference>
<gene>
    <name evidence="3" type="primary">Aste57867_2337</name>
    <name evidence="2" type="ORF">As57867_002332</name>
    <name evidence="3" type="ORF">ASTE57867_2337</name>
</gene>
<dbReference type="EMBL" id="CAADRA010000263">
    <property type="protein sequence ID" value="VFT79539.1"/>
    <property type="molecule type" value="Genomic_DNA"/>
</dbReference>
<evidence type="ECO:0000313" key="2">
    <source>
        <dbReference type="EMBL" id="KAF0717357.1"/>
    </source>
</evidence>
<dbReference type="Gene3D" id="3.30.420.10">
    <property type="entry name" value="Ribonuclease H-like superfamily/Ribonuclease H"/>
    <property type="match status" value="1"/>
</dbReference>
<proteinExistence type="predicted"/>
<organism evidence="3 4">
    <name type="scientific">Aphanomyces stellatus</name>
    <dbReference type="NCBI Taxonomy" id="120398"/>
    <lineage>
        <taxon>Eukaryota</taxon>
        <taxon>Sar</taxon>
        <taxon>Stramenopiles</taxon>
        <taxon>Oomycota</taxon>
        <taxon>Saprolegniomycetes</taxon>
        <taxon>Saprolegniales</taxon>
        <taxon>Verrucalvaceae</taxon>
        <taxon>Aphanomyces</taxon>
    </lineage>
</organism>
<dbReference type="Pfam" id="PF01498">
    <property type="entry name" value="HTH_Tnp_Tc3_2"/>
    <property type="match status" value="1"/>
</dbReference>
<dbReference type="GO" id="GO:0015074">
    <property type="term" value="P:DNA integration"/>
    <property type="evidence" value="ECO:0007669"/>
    <property type="project" value="InterPro"/>
</dbReference>
<dbReference type="Proteomes" id="UP000332933">
    <property type="component" value="Unassembled WGS sequence"/>
</dbReference>
<keyword evidence="4" id="KW-1185">Reference proteome</keyword>
<evidence type="ECO:0000313" key="4">
    <source>
        <dbReference type="Proteomes" id="UP000332933"/>
    </source>
</evidence>
<evidence type="ECO:0000313" key="3">
    <source>
        <dbReference type="EMBL" id="VFT79539.1"/>
    </source>
</evidence>
<dbReference type="InterPro" id="IPR036397">
    <property type="entry name" value="RNaseH_sf"/>
</dbReference>